<dbReference type="Proteomes" id="UP001266305">
    <property type="component" value="Unassembled WGS sequence"/>
</dbReference>
<comment type="caution">
    <text evidence="2">The sequence shown here is derived from an EMBL/GenBank/DDBJ whole genome shotgun (WGS) entry which is preliminary data.</text>
</comment>
<name>A0ABQ9TYL0_SAGOE</name>
<keyword evidence="3" id="KW-1185">Reference proteome</keyword>
<evidence type="ECO:0000313" key="2">
    <source>
        <dbReference type="EMBL" id="KAK2089898.1"/>
    </source>
</evidence>
<evidence type="ECO:0000313" key="3">
    <source>
        <dbReference type="Proteomes" id="UP001266305"/>
    </source>
</evidence>
<evidence type="ECO:0000256" key="1">
    <source>
        <dbReference type="SAM" id="MobiDB-lite"/>
    </source>
</evidence>
<protein>
    <submittedName>
        <fullName evidence="2">Uncharacterized protein</fullName>
    </submittedName>
</protein>
<proteinExistence type="predicted"/>
<organism evidence="2 3">
    <name type="scientific">Saguinus oedipus</name>
    <name type="common">Cotton-top tamarin</name>
    <name type="synonym">Oedipomidas oedipus</name>
    <dbReference type="NCBI Taxonomy" id="9490"/>
    <lineage>
        <taxon>Eukaryota</taxon>
        <taxon>Metazoa</taxon>
        <taxon>Chordata</taxon>
        <taxon>Craniata</taxon>
        <taxon>Vertebrata</taxon>
        <taxon>Euteleostomi</taxon>
        <taxon>Mammalia</taxon>
        <taxon>Eutheria</taxon>
        <taxon>Euarchontoglires</taxon>
        <taxon>Primates</taxon>
        <taxon>Haplorrhini</taxon>
        <taxon>Platyrrhini</taxon>
        <taxon>Cebidae</taxon>
        <taxon>Callitrichinae</taxon>
        <taxon>Saguinus</taxon>
    </lineage>
</organism>
<gene>
    <name evidence="2" type="ORF">P7K49_032564</name>
</gene>
<accession>A0ABQ9TYL0</accession>
<reference evidence="2 3" key="1">
    <citation type="submission" date="2023-05" db="EMBL/GenBank/DDBJ databases">
        <title>B98-5 Cell Line De Novo Hybrid Assembly: An Optical Mapping Approach.</title>
        <authorList>
            <person name="Kananen K."/>
            <person name="Auerbach J.A."/>
            <person name="Kautto E."/>
            <person name="Blachly J.S."/>
        </authorList>
    </citation>
    <scope>NUCLEOTIDE SEQUENCE [LARGE SCALE GENOMIC DNA]</scope>
    <source>
        <strain evidence="2">B95-8</strain>
        <tissue evidence="2">Cell line</tissue>
    </source>
</reference>
<sequence length="139" mass="14896">MNRFSFLMIGFVGKEPFVQNCGQEGLAQLSHAWDDRDDALSRGLEDPTQWRIQAWPCLSSEWGKREASGTPGPGCGLGCGEEPHLGEMNVPGPLGATALAWRTPQDACTLRSLPGTSGRRSSPGLALQREPRSECSAAA</sequence>
<dbReference type="EMBL" id="JASSZA010000018">
    <property type="protein sequence ID" value="KAK2089898.1"/>
    <property type="molecule type" value="Genomic_DNA"/>
</dbReference>
<feature type="region of interest" description="Disordered" evidence="1">
    <location>
        <begin position="109"/>
        <end position="139"/>
    </location>
</feature>